<keyword evidence="3" id="KW-1185">Reference proteome</keyword>
<dbReference type="Proteomes" id="UP001595834">
    <property type="component" value="Unassembled WGS sequence"/>
</dbReference>
<dbReference type="RefSeq" id="WP_344380521.1">
    <property type="nucleotide sequence ID" value="NZ_BAAASQ010000046.1"/>
</dbReference>
<feature type="region of interest" description="Disordered" evidence="1">
    <location>
        <begin position="1"/>
        <end position="51"/>
    </location>
</feature>
<dbReference type="EMBL" id="JBHSIZ010000034">
    <property type="protein sequence ID" value="MFC4959713.1"/>
    <property type="molecule type" value="Genomic_DNA"/>
</dbReference>
<comment type="caution">
    <text evidence="2">The sequence shown here is derived from an EMBL/GenBank/DDBJ whole genome shotgun (WGS) entry which is preliminary data.</text>
</comment>
<evidence type="ECO:0000313" key="3">
    <source>
        <dbReference type="Proteomes" id="UP001595834"/>
    </source>
</evidence>
<evidence type="ECO:0000256" key="1">
    <source>
        <dbReference type="SAM" id="MobiDB-lite"/>
    </source>
</evidence>
<sequence length="51" mass="5478">MASDSAAKLLSGTGERGEADRRAAELRDRLQAAGQRHRVVDTRSPGYPPTV</sequence>
<feature type="compositionally biased region" description="Basic and acidic residues" evidence="1">
    <location>
        <begin position="15"/>
        <end position="30"/>
    </location>
</feature>
<organism evidence="2 3">
    <name type="scientific">Streptomyces mauvecolor</name>
    <dbReference type="NCBI Taxonomy" id="58345"/>
    <lineage>
        <taxon>Bacteria</taxon>
        <taxon>Bacillati</taxon>
        <taxon>Actinomycetota</taxon>
        <taxon>Actinomycetes</taxon>
        <taxon>Kitasatosporales</taxon>
        <taxon>Streptomycetaceae</taxon>
        <taxon>Streptomyces</taxon>
    </lineage>
</organism>
<accession>A0ABV9UT99</accession>
<proteinExistence type="predicted"/>
<protein>
    <submittedName>
        <fullName evidence="2">Uncharacterized protein</fullName>
    </submittedName>
</protein>
<gene>
    <name evidence="2" type="ORF">ACFPFX_25820</name>
</gene>
<reference evidence="3" key="1">
    <citation type="journal article" date="2019" name="Int. J. Syst. Evol. Microbiol.">
        <title>The Global Catalogue of Microorganisms (GCM) 10K type strain sequencing project: providing services to taxonomists for standard genome sequencing and annotation.</title>
        <authorList>
            <consortium name="The Broad Institute Genomics Platform"/>
            <consortium name="The Broad Institute Genome Sequencing Center for Infectious Disease"/>
            <person name="Wu L."/>
            <person name="Ma J."/>
        </authorList>
    </citation>
    <scope>NUCLEOTIDE SEQUENCE [LARGE SCALE GENOMIC DNA]</scope>
    <source>
        <strain evidence="3">CCM 7224</strain>
    </source>
</reference>
<evidence type="ECO:0000313" key="2">
    <source>
        <dbReference type="EMBL" id="MFC4959713.1"/>
    </source>
</evidence>
<name>A0ABV9UT99_9ACTN</name>